<dbReference type="PANTHER" id="PTHR10468:SF0">
    <property type="entry name" value="ALPHA-1,3-MANNOSYL-GLYCOPROTEIN 2-BETA-N-ACETYLGLUCOSAMINYLTRANSFERASE"/>
    <property type="match status" value="1"/>
</dbReference>
<protein>
    <recommendedName>
        <fullName evidence="18">SH3 domain-binding protein 5</fullName>
        <shortName evidence="18">SH3BP-5</shortName>
    </recommendedName>
</protein>
<dbReference type="UniPathway" id="UPA00378"/>
<keyword evidence="15" id="KW-0464">Manganese</keyword>
<dbReference type="GO" id="GO:0035556">
    <property type="term" value="P:intracellular signal transduction"/>
    <property type="evidence" value="ECO:0007669"/>
    <property type="project" value="UniProtKB-UniRule"/>
</dbReference>
<dbReference type="FunFam" id="3.90.550.10:FF:000055">
    <property type="entry name" value="Alpha-1,3-mannosyl-glycoprotein 2-beta-N-acetylglucosaminyltransferase"/>
    <property type="match status" value="1"/>
</dbReference>
<comment type="caution">
    <text evidence="22">The sequence shown here is derived from an EMBL/GenBank/DDBJ whole genome shotgun (WGS) entry which is preliminary data.</text>
</comment>
<sequence length="883" mass="101271">MFRKKGCLIICGALSFIAWNALLIFVLLGRSPEGGMSISEEKDPQNSNTVEKLLHLISAFETELESQNKILLQIQSHKSLWEEQKKKTTAFRSKLDIKSNFTDVGSNSRPSPVVIPILVMACNRVTVTRCLDKLLEYRPSPELFPIIVSQDCGHAQTADVIASYGSKLTHIKQPDLSEISVPAGHNKFQGYYKISRHYRWALNQVFNTFSYSAVIVVEDDLEVAPDFFEYFKALHPVLKSDETLWCVSAWNDNGRNGYVDPAKSELLYRTDFFPGLGWMLLKEIWTELEPKWPASFWDDWMRHPNQRKDRSCIRPEISRTLTFGSKGVSLGQFYDKYLRFIKLNTEFVPFTNRDLSYLEQGKYDQAFEKEVYSAPIVTVVDLKNGKLSGPGPFRLQYSSAQSFKTLARDLGLMDDLKSGVPRAGYRDRSDEGARVPRFAAEQRGKREKRFGERIGDCGLPCKDRDVDGESAKREECERETCEVLDHHHHQQQQQEETDVHKKQPDEELDPRIQEELEHLNEASEEINQLELKLEEERSSYRKIFTDSARKLNALSSQLGSCIEKARPYYEARRLAKEAQQETQKAALRYERAVSMHTAAREMVYVAEQGLGADKILDQTWQEMLNHATSKVNEAEDERLRSEREHMRVTQLCQAAEAHVQTLQKSLKRTIVKSKPYFELKVQFNSILEEHKLKVTRLEERVSEVKKHYSYTLQRLEKISEEIHAQRGPDRSENGSTKSFKTRSPPVGAEAVITTRTEGGNCEGRNKSNERVDGQEAKTQEWVERHRESGWWEGEKQRPTSGVGSDSTSVFSFRTIASDLEKCDSVEHLGQMSDTVSLSGEEEERGKEGDEEIGRVAKGKDKKVALEIEKQEQLIKQHHRSVSL</sequence>
<keyword evidence="9" id="KW-0479">Metal-binding</keyword>
<evidence type="ECO:0000256" key="10">
    <source>
        <dbReference type="ARBA" id="ARBA00022968"/>
    </source>
</evidence>
<dbReference type="InterPro" id="IPR029044">
    <property type="entry name" value="Nucleotide-diphossugar_trans"/>
</dbReference>
<dbReference type="GO" id="GO:0003827">
    <property type="term" value="F:alpha-1,3-mannosylglycoprotein 2-beta-N-acetylglucosaminyltransferase activity"/>
    <property type="evidence" value="ECO:0007669"/>
    <property type="project" value="UniProtKB-EC"/>
</dbReference>
<dbReference type="Pfam" id="PF05276">
    <property type="entry name" value="SH3BP5"/>
    <property type="match status" value="1"/>
</dbReference>
<evidence type="ECO:0000256" key="18">
    <source>
        <dbReference type="RuleBase" id="RU369054"/>
    </source>
</evidence>
<feature type="transmembrane region" description="Helical" evidence="21">
    <location>
        <begin position="7"/>
        <end position="28"/>
    </location>
</feature>
<evidence type="ECO:0000256" key="20">
    <source>
        <dbReference type="SAM" id="MobiDB-lite"/>
    </source>
</evidence>
<dbReference type="GO" id="GO:0017124">
    <property type="term" value="F:SH3 domain binding"/>
    <property type="evidence" value="ECO:0007669"/>
    <property type="project" value="UniProtKB-UniRule"/>
</dbReference>
<dbReference type="GO" id="GO:0006487">
    <property type="term" value="P:protein N-linked glycosylation"/>
    <property type="evidence" value="ECO:0007669"/>
    <property type="project" value="TreeGrafter"/>
</dbReference>
<evidence type="ECO:0000256" key="1">
    <source>
        <dbReference type="ARBA" id="ARBA00001936"/>
    </source>
</evidence>
<comment type="cofactor">
    <cofactor evidence="1">
        <name>Mn(2+)</name>
        <dbReference type="ChEBI" id="CHEBI:29035"/>
    </cofactor>
</comment>
<evidence type="ECO:0000256" key="21">
    <source>
        <dbReference type="SAM" id="Phobius"/>
    </source>
</evidence>
<comment type="catalytic activity">
    <reaction evidence="17">
        <text>N(4)-(alpha-D-Man-(1-&gt;3)-[alpha-D-Man-(1-&gt;3)-[alpha-D-Man-(1-&gt;6)]-alpha-D-Man-(1-&gt;6)]-beta-D-Man-(1-&gt;4)-beta-D-GlcNAc-(1-&gt;4)-beta-D-GlcNAc)-L-asparaginyl-[protein] (N-glucan mannose isomer 5A1,2) + UDP-N-acetyl-alpha-D-glucosamine = N(4)-{beta-D-GlcNAc-(1-&gt;2)-alpha-D-Man-(1-&gt;3)-[alpha-D-Man-(1-&gt;3)-[alpha-D-Man-(1-&gt;6)]-alpha-D-Man-(1-&gt;6)]-beta-D-Man-(1-&gt;4)-beta-D-GlcNAc-(1-&gt;4)-beta-D-GlcNAc}-L-asparaginyl-[protein] + UDP + H(+)</text>
        <dbReference type="Rhea" id="RHEA:11456"/>
        <dbReference type="Rhea" id="RHEA-COMP:14367"/>
        <dbReference type="Rhea" id="RHEA-COMP:14368"/>
        <dbReference type="ChEBI" id="CHEBI:15378"/>
        <dbReference type="ChEBI" id="CHEBI:57705"/>
        <dbReference type="ChEBI" id="CHEBI:58223"/>
        <dbReference type="ChEBI" id="CHEBI:59087"/>
        <dbReference type="ChEBI" id="CHEBI:60625"/>
        <dbReference type="EC" id="2.4.1.101"/>
    </reaction>
</comment>
<dbReference type="Pfam" id="PF03071">
    <property type="entry name" value="GNT-I"/>
    <property type="match status" value="1"/>
</dbReference>
<comment type="subcellular location">
    <subcellularLocation>
        <location evidence="18">Cytoplasm</location>
    </subcellularLocation>
    <subcellularLocation>
        <location evidence="2">Golgi apparatus membrane</location>
        <topology evidence="2">Single-pass type II membrane protein</topology>
    </subcellularLocation>
    <text evidence="18">Colocalizes with RAB11A on cytoplasmic vesicle membranes.</text>
</comment>
<evidence type="ECO:0000256" key="15">
    <source>
        <dbReference type="ARBA" id="ARBA00023211"/>
    </source>
</evidence>
<dbReference type="InterPro" id="IPR052261">
    <property type="entry name" value="Glycosyltransferase_13"/>
</dbReference>
<evidence type="ECO:0000313" key="22">
    <source>
        <dbReference type="EMBL" id="KAF4086316.1"/>
    </source>
</evidence>
<keyword evidence="18" id="KW-0344">Guanine-nucleotide releasing factor</keyword>
<reference evidence="22 23" key="1">
    <citation type="submission" date="2020-02" db="EMBL/GenBank/DDBJ databases">
        <title>A chromosome-scale genome assembly of the black bullhead catfish (Ameiurus melas).</title>
        <authorList>
            <person name="Wen M."/>
            <person name="Zham M."/>
            <person name="Cabau C."/>
            <person name="Klopp C."/>
            <person name="Donnadieu C."/>
            <person name="Roques C."/>
            <person name="Bouchez O."/>
            <person name="Lampietro C."/>
            <person name="Jouanno E."/>
            <person name="Herpin A."/>
            <person name="Louis A."/>
            <person name="Berthelot C."/>
            <person name="Parey E."/>
            <person name="Roest-Crollius H."/>
            <person name="Braasch I."/>
            <person name="Postlethwait J."/>
            <person name="Robinson-Rechavi M."/>
            <person name="Echchiki A."/>
            <person name="Begum T."/>
            <person name="Montfort J."/>
            <person name="Schartl M."/>
            <person name="Bobe J."/>
            <person name="Guiguen Y."/>
        </authorList>
    </citation>
    <scope>NUCLEOTIDE SEQUENCE [LARGE SCALE GENOMIC DNA]</scope>
    <source>
        <strain evidence="22">M_S1</strain>
        <tissue evidence="22">Blood</tissue>
    </source>
</reference>
<keyword evidence="11 21" id="KW-1133">Transmembrane helix</keyword>
<evidence type="ECO:0000256" key="6">
    <source>
        <dbReference type="ARBA" id="ARBA00022676"/>
    </source>
</evidence>
<dbReference type="SUPFAM" id="SSF53448">
    <property type="entry name" value="Nucleotide-diphospho-sugar transferases"/>
    <property type="match status" value="1"/>
</dbReference>
<evidence type="ECO:0000256" key="19">
    <source>
        <dbReference type="SAM" id="Coils"/>
    </source>
</evidence>
<dbReference type="EMBL" id="JAAGNN010000008">
    <property type="protein sequence ID" value="KAF4086316.1"/>
    <property type="molecule type" value="Genomic_DNA"/>
</dbReference>
<feature type="region of interest" description="Disordered" evidence="20">
    <location>
        <begin position="825"/>
        <end position="860"/>
    </location>
</feature>
<dbReference type="InterPro" id="IPR007940">
    <property type="entry name" value="SH3BP5"/>
</dbReference>
<evidence type="ECO:0000256" key="2">
    <source>
        <dbReference type="ARBA" id="ARBA00004323"/>
    </source>
</evidence>
<dbReference type="InterPro" id="IPR004139">
    <property type="entry name" value="Glyco_trans_13"/>
</dbReference>
<keyword evidence="7" id="KW-0808">Transferase</keyword>
<evidence type="ECO:0000256" key="5">
    <source>
        <dbReference type="ARBA" id="ARBA00007796"/>
    </source>
</evidence>
<comment type="function">
    <text evidence="16">Initiates complex N-linked carbohydrate formation. Essential for the conversion of high-mannose to hybrid and complex N-glycans.</text>
</comment>
<keyword evidence="13 18" id="KW-0175">Coiled coil</keyword>
<dbReference type="PANTHER" id="PTHR10468">
    <property type="entry name" value="PROTEIN O-LINKED-MANNOSE BETA-1,2-N-ACETYLGLUCOSAMINYLTRANSFERASE 1/ALPHA-1,3-MANNOSYL-GLYCOPROTEIN 2-BETA-N-ACETYLGLUCOSAMINYLTRANSFERASE"/>
    <property type="match status" value="1"/>
</dbReference>
<keyword evidence="23" id="KW-1185">Reference proteome</keyword>
<feature type="region of interest" description="Disordered" evidence="20">
    <location>
        <begin position="721"/>
        <end position="806"/>
    </location>
</feature>
<dbReference type="GO" id="GO:0005085">
    <property type="term" value="F:guanyl-nucleotide exchange factor activity"/>
    <property type="evidence" value="ECO:0007669"/>
    <property type="project" value="UniProtKB-UniRule"/>
</dbReference>
<evidence type="ECO:0000256" key="13">
    <source>
        <dbReference type="ARBA" id="ARBA00023054"/>
    </source>
</evidence>
<accession>A0A7J6AUN0</accession>
<dbReference type="GO" id="GO:0000139">
    <property type="term" value="C:Golgi membrane"/>
    <property type="evidence" value="ECO:0007669"/>
    <property type="project" value="UniProtKB-SubCell"/>
</dbReference>
<dbReference type="Gene3D" id="3.90.550.10">
    <property type="entry name" value="Spore Coat Polysaccharide Biosynthesis Protein SpsA, Chain A"/>
    <property type="match status" value="1"/>
</dbReference>
<feature type="compositionally biased region" description="Basic and acidic residues" evidence="20">
    <location>
        <begin position="721"/>
        <end position="732"/>
    </location>
</feature>
<evidence type="ECO:0000256" key="17">
    <source>
        <dbReference type="ARBA" id="ARBA00049421"/>
    </source>
</evidence>
<feature type="coiled-coil region" evidence="19">
    <location>
        <begin position="512"/>
        <end position="539"/>
    </location>
</feature>
<evidence type="ECO:0000256" key="16">
    <source>
        <dbReference type="ARBA" id="ARBA00037706"/>
    </source>
</evidence>
<name>A0A7J6AUN0_AMEME</name>
<keyword evidence="12" id="KW-0333">Golgi apparatus</keyword>
<comment type="domain">
    <text evidence="18">The N-terminal half of the protein mediates interaction with RAB11A and functions as guanine nucleotide exchange factor. Four long alpha-helices (interrupted by a central kink) assemble into coiled coils, giving rise to a 'V' shape.</text>
</comment>
<evidence type="ECO:0000256" key="4">
    <source>
        <dbReference type="ARBA" id="ARBA00006492"/>
    </source>
</evidence>
<dbReference type="GO" id="GO:0046872">
    <property type="term" value="F:metal ion binding"/>
    <property type="evidence" value="ECO:0007669"/>
    <property type="project" value="UniProtKB-KW"/>
</dbReference>
<evidence type="ECO:0000256" key="11">
    <source>
        <dbReference type="ARBA" id="ARBA00022989"/>
    </source>
</evidence>
<keyword evidence="14 21" id="KW-0472">Membrane</keyword>
<dbReference type="Proteomes" id="UP000593565">
    <property type="component" value="Unassembled WGS sequence"/>
</dbReference>
<organism evidence="22 23">
    <name type="scientific">Ameiurus melas</name>
    <name type="common">Black bullhead</name>
    <name type="synonym">Silurus melas</name>
    <dbReference type="NCBI Taxonomy" id="219545"/>
    <lineage>
        <taxon>Eukaryota</taxon>
        <taxon>Metazoa</taxon>
        <taxon>Chordata</taxon>
        <taxon>Craniata</taxon>
        <taxon>Vertebrata</taxon>
        <taxon>Euteleostomi</taxon>
        <taxon>Actinopterygii</taxon>
        <taxon>Neopterygii</taxon>
        <taxon>Teleostei</taxon>
        <taxon>Ostariophysi</taxon>
        <taxon>Siluriformes</taxon>
        <taxon>Ictaluridae</taxon>
        <taxon>Ameiurus</taxon>
    </lineage>
</organism>
<evidence type="ECO:0000256" key="12">
    <source>
        <dbReference type="ARBA" id="ARBA00023034"/>
    </source>
</evidence>
<keyword evidence="8 21" id="KW-0812">Transmembrane</keyword>
<feature type="compositionally biased region" description="Basic and acidic residues" evidence="20">
    <location>
        <begin position="843"/>
        <end position="860"/>
    </location>
</feature>
<dbReference type="CDD" id="cd02514">
    <property type="entry name" value="GT13_GLCNAC-TI"/>
    <property type="match status" value="1"/>
</dbReference>
<feature type="compositionally biased region" description="Basic and acidic residues" evidence="20">
    <location>
        <begin position="763"/>
        <end position="797"/>
    </location>
</feature>
<evidence type="ECO:0000256" key="9">
    <source>
        <dbReference type="ARBA" id="ARBA00022723"/>
    </source>
</evidence>
<comment type="similarity">
    <text evidence="5 18">Belongs to the SH3BP5 family.</text>
</comment>
<evidence type="ECO:0000256" key="8">
    <source>
        <dbReference type="ARBA" id="ARBA00022692"/>
    </source>
</evidence>
<proteinExistence type="inferred from homology"/>
<comment type="similarity">
    <text evidence="4">Belongs to the glycosyltransferase 13 family.</text>
</comment>
<keyword evidence="18" id="KW-0963">Cytoplasm</keyword>
<evidence type="ECO:0000256" key="7">
    <source>
        <dbReference type="ARBA" id="ARBA00022679"/>
    </source>
</evidence>
<dbReference type="AlphaFoldDB" id="A0A7J6AUN0"/>
<evidence type="ECO:0000313" key="23">
    <source>
        <dbReference type="Proteomes" id="UP000593565"/>
    </source>
</evidence>
<comment type="subunit">
    <text evidence="18">Interacts with GDP-bound and nucleotide-free forms of RAB11A.</text>
</comment>
<evidence type="ECO:0000256" key="3">
    <source>
        <dbReference type="ARBA" id="ARBA00004922"/>
    </source>
</evidence>
<dbReference type="Gene3D" id="3.10.180.20">
    <property type="entry name" value="N-Acetylglucosaminyltransferase I, Domain 2"/>
    <property type="match status" value="1"/>
</dbReference>
<evidence type="ECO:0000256" key="14">
    <source>
        <dbReference type="ARBA" id="ARBA00023136"/>
    </source>
</evidence>
<gene>
    <name evidence="22" type="ORF">AMELA_G00104460</name>
</gene>
<keyword evidence="10" id="KW-0735">Signal-anchor</keyword>
<keyword evidence="6" id="KW-0328">Glycosyltransferase</keyword>
<comment type="function">
    <text evidence="18">Functions as guanine nucleotide exchange factor (GEF) for RAB11A.</text>
</comment>
<comment type="pathway">
    <text evidence="3">Protein modification; protein glycosylation.</text>
</comment>